<comment type="caution">
    <text evidence="2">The sequence shown here is derived from an EMBL/GenBank/DDBJ whole genome shotgun (WGS) entry which is preliminary data.</text>
</comment>
<gene>
    <name evidence="2" type="ORF">DBV15_01508</name>
</gene>
<evidence type="ECO:0000313" key="3">
    <source>
        <dbReference type="Proteomes" id="UP000310200"/>
    </source>
</evidence>
<accession>A0A4S2KTR7</accession>
<name>A0A4S2KTR7_9HYME</name>
<evidence type="ECO:0000313" key="2">
    <source>
        <dbReference type="EMBL" id="TGZ53443.1"/>
    </source>
</evidence>
<proteinExistence type="predicted"/>
<dbReference type="AlphaFoldDB" id="A0A4S2KTR7"/>
<evidence type="ECO:0000256" key="1">
    <source>
        <dbReference type="SAM" id="MobiDB-lite"/>
    </source>
</evidence>
<organism evidence="2 3">
    <name type="scientific">Temnothorax longispinosus</name>
    <dbReference type="NCBI Taxonomy" id="300112"/>
    <lineage>
        <taxon>Eukaryota</taxon>
        <taxon>Metazoa</taxon>
        <taxon>Ecdysozoa</taxon>
        <taxon>Arthropoda</taxon>
        <taxon>Hexapoda</taxon>
        <taxon>Insecta</taxon>
        <taxon>Pterygota</taxon>
        <taxon>Neoptera</taxon>
        <taxon>Endopterygota</taxon>
        <taxon>Hymenoptera</taxon>
        <taxon>Apocrita</taxon>
        <taxon>Aculeata</taxon>
        <taxon>Formicoidea</taxon>
        <taxon>Formicidae</taxon>
        <taxon>Myrmicinae</taxon>
        <taxon>Temnothorax</taxon>
    </lineage>
</organism>
<protein>
    <submittedName>
        <fullName evidence="2">Uncharacterized protein</fullName>
    </submittedName>
</protein>
<feature type="region of interest" description="Disordered" evidence="1">
    <location>
        <begin position="141"/>
        <end position="164"/>
    </location>
</feature>
<reference evidence="2 3" key="1">
    <citation type="journal article" date="2019" name="Philos. Trans. R. Soc. Lond., B, Biol. Sci.">
        <title>Ant behaviour and brain gene expression of defending hosts depend on the ecological success of the intruding social parasite.</title>
        <authorList>
            <person name="Kaur R."/>
            <person name="Stoldt M."/>
            <person name="Jongepier E."/>
            <person name="Feldmeyer B."/>
            <person name="Menzel F."/>
            <person name="Bornberg-Bauer E."/>
            <person name="Foitzik S."/>
        </authorList>
    </citation>
    <scope>NUCLEOTIDE SEQUENCE [LARGE SCALE GENOMIC DNA]</scope>
    <source>
        <tissue evidence="2">Whole body</tissue>
    </source>
</reference>
<keyword evidence="3" id="KW-1185">Reference proteome</keyword>
<sequence>MLFGVTCGSSRSQSSGRNKKSKIVLAAVQYLAVLPYYNSINRKSGFVTAVPQPMSTSSSRGLEGRRREIYSRQMTRAYPVTALTRSKPAVILLRRTVASRPRLHLFGRNRTEGREARLRVKLGAGKRSRVLEIRARSSSLARNGNRKGQLAKEGDGDASENTTRSFTKCADPVLEKSRNLIRQSLNEKVTNHIIYFASVAENLRISEKSQR</sequence>
<dbReference type="EMBL" id="QBLH01001040">
    <property type="protein sequence ID" value="TGZ53443.1"/>
    <property type="molecule type" value="Genomic_DNA"/>
</dbReference>
<dbReference type="STRING" id="300112.A0A4S2KTR7"/>
<dbReference type="Proteomes" id="UP000310200">
    <property type="component" value="Unassembled WGS sequence"/>
</dbReference>